<feature type="domain" description="Sec16 Sec23-binding" evidence="16">
    <location>
        <begin position="605"/>
        <end position="726"/>
    </location>
</feature>
<gene>
    <name evidence="17" type="ORF">WJX74_001433</name>
</gene>
<dbReference type="AlphaFoldDB" id="A0AAW1RRT5"/>
<evidence type="ECO:0000256" key="2">
    <source>
        <dbReference type="ARBA" id="ARBA00004586"/>
    </source>
</evidence>
<reference evidence="17 18" key="1">
    <citation type="journal article" date="2024" name="Nat. Commun.">
        <title>Phylogenomics reveals the evolutionary origins of lichenization in chlorophyte algae.</title>
        <authorList>
            <person name="Puginier C."/>
            <person name="Libourel C."/>
            <person name="Otte J."/>
            <person name="Skaloud P."/>
            <person name="Haon M."/>
            <person name="Grisel S."/>
            <person name="Petersen M."/>
            <person name="Berrin J.G."/>
            <person name="Delaux P.M."/>
            <person name="Dal Grande F."/>
            <person name="Keller J."/>
        </authorList>
    </citation>
    <scope>NUCLEOTIDE SEQUENCE [LARGE SCALE GENOMIC DNA]</scope>
    <source>
        <strain evidence="17 18">SAG 2145</strain>
    </source>
</reference>
<dbReference type="PROSITE" id="PS00678">
    <property type="entry name" value="WD_REPEATS_1"/>
    <property type="match status" value="1"/>
</dbReference>
<evidence type="ECO:0000256" key="13">
    <source>
        <dbReference type="PROSITE-ProRule" id="PRU00221"/>
    </source>
</evidence>
<dbReference type="GO" id="GO:0005789">
    <property type="term" value="C:endoplasmic reticulum membrane"/>
    <property type="evidence" value="ECO:0007669"/>
    <property type="project" value="UniProtKB-SubCell"/>
</dbReference>
<feature type="compositionally biased region" description="Low complexity" evidence="14">
    <location>
        <begin position="963"/>
        <end position="984"/>
    </location>
</feature>
<evidence type="ECO:0000313" key="18">
    <source>
        <dbReference type="Proteomes" id="UP001438707"/>
    </source>
</evidence>
<evidence type="ECO:0000256" key="1">
    <source>
        <dbReference type="ARBA" id="ARBA00004156"/>
    </source>
</evidence>
<dbReference type="GO" id="GO:0030127">
    <property type="term" value="C:COPII vesicle coat"/>
    <property type="evidence" value="ECO:0007669"/>
    <property type="project" value="TreeGrafter"/>
</dbReference>
<feature type="compositionally biased region" description="Polar residues" evidence="14">
    <location>
        <begin position="948"/>
        <end position="959"/>
    </location>
</feature>
<evidence type="ECO:0000256" key="10">
    <source>
        <dbReference type="ARBA" id="ARBA00023136"/>
    </source>
</evidence>
<keyword evidence="9" id="KW-0653">Protein transport</keyword>
<comment type="caution">
    <text evidence="17">The sequence shown here is derived from an EMBL/GenBank/DDBJ whole genome shotgun (WGS) entry which is preliminary data.</text>
</comment>
<evidence type="ECO:0000259" key="16">
    <source>
        <dbReference type="Pfam" id="PF12931"/>
    </source>
</evidence>
<feature type="region of interest" description="Disordered" evidence="14">
    <location>
        <begin position="895"/>
        <end position="924"/>
    </location>
</feature>
<evidence type="ECO:0000256" key="8">
    <source>
        <dbReference type="ARBA" id="ARBA00022892"/>
    </source>
</evidence>
<evidence type="ECO:0000256" key="12">
    <source>
        <dbReference type="ARBA" id="ARBA00029433"/>
    </source>
</evidence>
<dbReference type="InterPro" id="IPR024298">
    <property type="entry name" value="Sec16_Sec23-bd"/>
</dbReference>
<feature type="compositionally biased region" description="Pro residues" evidence="14">
    <location>
        <begin position="1093"/>
        <end position="1109"/>
    </location>
</feature>
<feature type="region of interest" description="Disordered" evidence="14">
    <location>
        <begin position="529"/>
        <end position="596"/>
    </location>
</feature>
<evidence type="ECO:0000256" key="3">
    <source>
        <dbReference type="ARBA" id="ARBA00009358"/>
    </source>
</evidence>
<keyword evidence="4" id="KW-0813">Transport</keyword>
<comment type="subcellular location">
    <subcellularLocation>
        <location evidence="1">Cytoplasmic vesicle membrane</location>
    </subcellularLocation>
    <subcellularLocation>
        <location evidence="12">Endomembrane system</location>
        <topology evidence="12">Peripheral membrane protein</topology>
        <orientation evidence="12">Cytoplasmic side</orientation>
    </subcellularLocation>
    <subcellularLocation>
        <location evidence="2">Endoplasmic reticulum membrane</location>
    </subcellularLocation>
</comment>
<feature type="compositionally biased region" description="Pro residues" evidence="14">
    <location>
        <begin position="985"/>
        <end position="995"/>
    </location>
</feature>
<proteinExistence type="inferred from homology"/>
<dbReference type="GO" id="GO:0007029">
    <property type="term" value="P:endoplasmic reticulum organization"/>
    <property type="evidence" value="ECO:0007669"/>
    <property type="project" value="TreeGrafter"/>
</dbReference>
<evidence type="ECO:0000256" key="14">
    <source>
        <dbReference type="SAM" id="MobiDB-lite"/>
    </source>
</evidence>
<feature type="region of interest" description="Disordered" evidence="14">
    <location>
        <begin position="948"/>
        <end position="1121"/>
    </location>
</feature>
<keyword evidence="10" id="KW-0472">Membrane</keyword>
<dbReference type="InterPro" id="IPR001680">
    <property type="entry name" value="WD40_rpt"/>
</dbReference>
<dbReference type="EMBL" id="JALJOS010000007">
    <property type="protein sequence ID" value="KAK9836483.1"/>
    <property type="molecule type" value="Genomic_DNA"/>
</dbReference>
<keyword evidence="6" id="KW-0677">Repeat</keyword>
<feature type="compositionally biased region" description="Low complexity" evidence="14">
    <location>
        <begin position="996"/>
        <end position="1005"/>
    </location>
</feature>
<evidence type="ECO:0000259" key="15">
    <source>
        <dbReference type="Pfam" id="PF07304"/>
    </source>
</evidence>
<dbReference type="GO" id="GO:0070971">
    <property type="term" value="C:endoplasmic reticulum exit site"/>
    <property type="evidence" value="ECO:0007669"/>
    <property type="project" value="TreeGrafter"/>
</dbReference>
<dbReference type="SMART" id="SM00320">
    <property type="entry name" value="WD40"/>
    <property type="match status" value="4"/>
</dbReference>
<evidence type="ECO:0000256" key="6">
    <source>
        <dbReference type="ARBA" id="ARBA00022737"/>
    </source>
</evidence>
<dbReference type="SUPFAM" id="SSF50978">
    <property type="entry name" value="WD40 repeat-like"/>
    <property type="match status" value="1"/>
</dbReference>
<dbReference type="Gene3D" id="2.130.10.10">
    <property type="entry name" value="YVTN repeat-like/Quinoprotein amine dehydrogenase"/>
    <property type="match status" value="1"/>
</dbReference>
<keyword evidence="5 13" id="KW-0853">WD repeat</keyword>
<accession>A0AAW1RRT5</accession>
<comment type="similarity">
    <text evidence="3">Belongs to the WD repeat SEC31 family.</text>
</comment>
<dbReference type="PROSITE" id="PS50294">
    <property type="entry name" value="WD_REPEATS_REGION"/>
    <property type="match status" value="1"/>
</dbReference>
<organism evidence="17 18">
    <name type="scientific">Apatococcus lobatus</name>
    <dbReference type="NCBI Taxonomy" id="904363"/>
    <lineage>
        <taxon>Eukaryota</taxon>
        <taxon>Viridiplantae</taxon>
        <taxon>Chlorophyta</taxon>
        <taxon>core chlorophytes</taxon>
        <taxon>Trebouxiophyceae</taxon>
        <taxon>Chlorellales</taxon>
        <taxon>Chlorellaceae</taxon>
        <taxon>Apatococcus</taxon>
    </lineage>
</organism>
<evidence type="ECO:0000256" key="4">
    <source>
        <dbReference type="ARBA" id="ARBA00022448"/>
    </source>
</evidence>
<dbReference type="InterPro" id="IPR009917">
    <property type="entry name" value="SRA1/Sec31"/>
</dbReference>
<dbReference type="PANTHER" id="PTHR13923">
    <property type="entry name" value="SEC31-RELATED PROTEIN"/>
    <property type="match status" value="1"/>
</dbReference>
<dbReference type="Pfam" id="PF07304">
    <property type="entry name" value="SRA1"/>
    <property type="match status" value="1"/>
</dbReference>
<dbReference type="GO" id="GO:0015031">
    <property type="term" value="P:protein transport"/>
    <property type="evidence" value="ECO:0007669"/>
    <property type="project" value="UniProtKB-KW"/>
</dbReference>
<dbReference type="PANTHER" id="PTHR13923:SF11">
    <property type="entry name" value="SECRETORY 31, ISOFORM D"/>
    <property type="match status" value="1"/>
</dbReference>
<evidence type="ECO:0000256" key="9">
    <source>
        <dbReference type="ARBA" id="ARBA00022927"/>
    </source>
</evidence>
<feature type="compositionally biased region" description="Polar residues" evidence="14">
    <location>
        <begin position="1058"/>
        <end position="1073"/>
    </location>
</feature>
<dbReference type="Pfam" id="PF12931">
    <property type="entry name" value="TPR_Sec16"/>
    <property type="match status" value="1"/>
</dbReference>
<feature type="compositionally biased region" description="Polar residues" evidence="14">
    <location>
        <begin position="1111"/>
        <end position="1120"/>
    </location>
</feature>
<feature type="domain" description="SRA1/Sec31" evidence="15">
    <location>
        <begin position="1094"/>
        <end position="1226"/>
    </location>
</feature>
<dbReference type="InterPro" id="IPR036322">
    <property type="entry name" value="WD40_repeat_dom_sf"/>
</dbReference>
<protein>
    <recommendedName>
        <fullName evidence="19">Ancestral coatomer element 1 Sec16/Sec31 domain-containing protein</fullName>
    </recommendedName>
</protein>
<feature type="compositionally biased region" description="Low complexity" evidence="14">
    <location>
        <begin position="895"/>
        <end position="910"/>
    </location>
</feature>
<dbReference type="Gene3D" id="1.20.940.10">
    <property type="entry name" value="Functional domain of the splicing factor Prp18"/>
    <property type="match status" value="1"/>
</dbReference>
<dbReference type="GO" id="GO:0005198">
    <property type="term" value="F:structural molecule activity"/>
    <property type="evidence" value="ECO:0007669"/>
    <property type="project" value="TreeGrafter"/>
</dbReference>
<dbReference type="InterPro" id="IPR019775">
    <property type="entry name" value="WD40_repeat_CS"/>
</dbReference>
<dbReference type="Pfam" id="PF00400">
    <property type="entry name" value="WD40"/>
    <property type="match status" value="1"/>
</dbReference>
<evidence type="ECO:0000256" key="5">
    <source>
        <dbReference type="ARBA" id="ARBA00022574"/>
    </source>
</evidence>
<feature type="repeat" description="WD" evidence="13">
    <location>
        <begin position="273"/>
        <end position="315"/>
    </location>
</feature>
<keyword evidence="8" id="KW-0931">ER-Golgi transport</keyword>
<evidence type="ECO:0000256" key="11">
    <source>
        <dbReference type="ARBA" id="ARBA00023329"/>
    </source>
</evidence>
<dbReference type="Proteomes" id="UP001438707">
    <property type="component" value="Unassembled WGS sequence"/>
</dbReference>
<dbReference type="InterPro" id="IPR040251">
    <property type="entry name" value="SEC31-like"/>
</dbReference>
<evidence type="ECO:0000256" key="7">
    <source>
        <dbReference type="ARBA" id="ARBA00022824"/>
    </source>
</evidence>
<dbReference type="InterPro" id="IPR015943">
    <property type="entry name" value="WD40/YVTN_repeat-like_dom_sf"/>
</dbReference>
<dbReference type="PROSITE" id="PS50082">
    <property type="entry name" value="WD_REPEATS_2"/>
    <property type="match status" value="1"/>
</dbReference>
<dbReference type="Gene3D" id="1.25.40.1030">
    <property type="match status" value="1"/>
</dbReference>
<name>A0AAW1RRT5_9CHLO</name>
<evidence type="ECO:0008006" key="19">
    <source>
        <dbReference type="Google" id="ProtNLM"/>
    </source>
</evidence>
<dbReference type="GO" id="GO:0090110">
    <property type="term" value="P:COPII-coated vesicle cargo loading"/>
    <property type="evidence" value="ECO:0007669"/>
    <property type="project" value="TreeGrafter"/>
</dbReference>
<evidence type="ECO:0000313" key="17">
    <source>
        <dbReference type="EMBL" id="KAK9836483.1"/>
    </source>
</evidence>
<sequence>MTSFKEITGAAMLGFCPTGPILAKGSAAASSEGHAEGLSTLQLHHLRFQDEGSSLAQAGGTITAASRFCRLAWSSAAGEGQEAGALAGSQWDGSIALWSPSQVLKATAGAAAPASCQLVRLPKDAAATTAAARGLDFNRNPSSMHLLASSGPDGELHIWDCAVPSRPKLYPILKAGPSGAAAAKAEIMHLGWNRMVPHIVASCNAAGITTIWDLKKNKPVISLKDQSGRVRRASALQWHPTVGTKLAVACDDEAAPVVQVWDLRSTAAPLQELADHTKGVLSLSWSPHDTSMLLSSGKDGKAFLWDMASGQALGNATISESWAHDIAWAPTIPGVFAVSSCGQEGTPGKVDICTTATFTSPETSESFNEDFTLQQVSSGPKPPLAKAPAWLKRPAGATFGFGGQLVAFQNHRHQQAVGEASHQGVVRLAQMTPPEEGSGLAAQAEAFNQNVLQQQERPVWAEYCQHKAGTATKGTDKETWTWLHLLFQEDASRKLLGMLGFEDVLPPVPKDASAGVDAAAQQLEASALANGPTTSPPQEDANGFFEQDPADSSSFFDDLASQIPQSPTAKGTSPAPSPRGPAPGGLHHDEAEAQPGTAESSILRALCAANYSAAVDACLQADRITDALLIAASGGSELFQRAQDELMKRQPRPYMQVIKAVVKSDILGLVKRRALDKWRETLAIIISHAASSNEEMASLADALARRLSTAGMVHPATLCWICAGSVDKAVEYWSRESQGPGFTIDTLQELLEQGLLLACAIQLPTDGGALGNLLATYSAVLAGQGHLRMALDFSELMVAEPATALAAIRDRLFNCGAGGMPAQPVGLPAPFEPVDVQPQPDAADVDAASAATPQPGAAALAATNSGQGYGTEAYAQSGYQTSYGQHAAYQNQFQSHSSYNSQASQYQQPAAAPPSQPKHAYASQYTAAPTDSGYGSVYGSQQPTSQWGAGSYGANTGQQVGRPAAAAQTFAPPQQQWGPAARQPAAPPPSQPSPAPAASSFAQPSTFMPQFTSRSTPAAQTTSTPPTLAALQTKAISGPTSNGVKAPAAPQAPGMFMPQQQMSVPQTPTSARSPQAAGFGQFGTAPASMAPAPVAPPPAPAAPPQPKGPPSNISITSADTSKVEPGMKVVVQSLTQLFTDCASVSQAPGKRREMDKASQVLGALFWSLNEGELSEGVKPKLQQLGAALARQDWDMALQIQMGLTSTDWDECKSWLSVLKRLIKQRQTTS</sequence>
<keyword evidence="11" id="KW-0968">Cytoplasmic vesicle</keyword>
<feature type="compositionally biased region" description="Polar residues" evidence="14">
    <location>
        <begin position="1034"/>
        <end position="1043"/>
    </location>
</feature>
<feature type="compositionally biased region" description="Low complexity" evidence="14">
    <location>
        <begin position="1015"/>
        <end position="1033"/>
    </location>
</feature>
<keyword evidence="18" id="KW-1185">Reference proteome</keyword>
<keyword evidence="7" id="KW-0256">Endoplasmic reticulum</keyword>